<dbReference type="UniPathway" id="UPA00048">
    <property type="reaction ID" value="UER00073"/>
</dbReference>
<keyword evidence="10 17" id="KW-0100">Branched-chain amino acid biosynthesis</keyword>
<dbReference type="STRING" id="632773.BBEV_1625"/>
<gene>
    <name evidence="19" type="primary">ilvK</name>
    <name evidence="19" type="ORF">BBEV_1625</name>
</gene>
<dbReference type="RefSeq" id="WP_069365013.1">
    <property type="nucleotide sequence ID" value="NZ_CP012502.1"/>
</dbReference>
<dbReference type="GO" id="GO:0052655">
    <property type="term" value="F:L-valine-2-oxoglutarate transaminase activity"/>
    <property type="evidence" value="ECO:0007669"/>
    <property type="project" value="RHEA"/>
</dbReference>
<protein>
    <recommendedName>
        <fullName evidence="17">Branched-chain-amino-acid aminotransferase</fullName>
        <ecNumber evidence="17">2.6.1.42</ecNumber>
    </recommendedName>
</protein>
<reference evidence="19 20" key="1">
    <citation type="submission" date="2015-08" db="EMBL/GenBank/DDBJ databases">
        <title>The complete genome sequence of Bacillus beveridgei MLTeJB.</title>
        <authorList>
            <person name="Hanson T.E."/>
            <person name="Mesa C."/>
            <person name="Basesman S.M."/>
            <person name="Oremland R.S."/>
        </authorList>
    </citation>
    <scope>NUCLEOTIDE SEQUENCE [LARGE SCALE GENOMIC DNA]</scope>
    <source>
        <strain evidence="19 20">MLTeJB</strain>
    </source>
</reference>
<dbReference type="UniPathway" id="UPA00047">
    <property type="reaction ID" value="UER00058"/>
</dbReference>
<name>A0A1D7QVE4_9BACI</name>
<sequence>MSKNTIKWTKRDKLKTKPDESTLPFGKIFTDYMMKMRYEAGSGWSDPEIVPYGPIELDPAAMVLHYGQTVFEGLKAYRNENGDVQLFRPEENMKRMNRSHRRMSIPEFDGETVLKALSQLIDIEKDWVPSVEGTSLYVRPFVISTQTHLAVHPSDSYEFYIILSPVGSYYPEGINPVKIQVEDEFTRAVKGGTGTAKTGGNYSAGYNAQEKASKSGHAQVLWLDAIEKQYIEEVGSMNVFFKINGEIVTPALSGSILEGVTRKSIIELLHSWEIPVMERKISIQELIQAQKNGTLEEAFGAGTAAVVSPIGSFTYKGVAYKVQDGETGSLTKKLYDTVTGIQTGKLDDPFGWTKVIHV</sequence>
<evidence type="ECO:0000256" key="17">
    <source>
        <dbReference type="RuleBase" id="RU004517"/>
    </source>
</evidence>
<evidence type="ECO:0000256" key="1">
    <source>
        <dbReference type="ARBA" id="ARBA00001933"/>
    </source>
</evidence>
<evidence type="ECO:0000256" key="8">
    <source>
        <dbReference type="ARBA" id="ARBA00022679"/>
    </source>
</evidence>
<evidence type="ECO:0000256" key="10">
    <source>
        <dbReference type="ARBA" id="ARBA00023304"/>
    </source>
</evidence>
<evidence type="ECO:0000256" key="14">
    <source>
        <dbReference type="PIRSR" id="PIRSR006468-1"/>
    </source>
</evidence>
<dbReference type="InterPro" id="IPR005786">
    <property type="entry name" value="B_amino_transII"/>
</dbReference>
<comment type="pathway">
    <text evidence="3 18">Amino-acid biosynthesis; L-valine biosynthesis; L-valine from pyruvate: step 4/4.</text>
</comment>
<evidence type="ECO:0000256" key="18">
    <source>
        <dbReference type="RuleBase" id="RU004519"/>
    </source>
</evidence>
<keyword evidence="7 17" id="KW-0028">Amino-acid biosynthesis</keyword>
<dbReference type="InterPro" id="IPR001544">
    <property type="entry name" value="Aminotrans_IV"/>
</dbReference>
<dbReference type="Gene3D" id="3.30.470.10">
    <property type="match status" value="1"/>
</dbReference>
<organism evidence="19 20">
    <name type="scientific">Salisediminibacterium beveridgei</name>
    <dbReference type="NCBI Taxonomy" id="632773"/>
    <lineage>
        <taxon>Bacteria</taxon>
        <taxon>Bacillati</taxon>
        <taxon>Bacillota</taxon>
        <taxon>Bacilli</taxon>
        <taxon>Bacillales</taxon>
        <taxon>Bacillaceae</taxon>
        <taxon>Salisediminibacterium</taxon>
    </lineage>
</organism>
<dbReference type="InterPro" id="IPR018300">
    <property type="entry name" value="Aminotrans_IV_CS"/>
</dbReference>
<evidence type="ECO:0000256" key="12">
    <source>
        <dbReference type="ARBA" id="ARBA00048798"/>
    </source>
</evidence>
<dbReference type="GO" id="GO:0009097">
    <property type="term" value="P:isoleucine biosynthetic process"/>
    <property type="evidence" value="ECO:0007669"/>
    <property type="project" value="UniProtKB-UniPathway"/>
</dbReference>
<dbReference type="GO" id="GO:0009098">
    <property type="term" value="P:L-leucine biosynthetic process"/>
    <property type="evidence" value="ECO:0007669"/>
    <property type="project" value="UniProtKB-UniPathway"/>
</dbReference>
<dbReference type="UniPathway" id="UPA00049">
    <property type="reaction ID" value="UER00062"/>
</dbReference>
<dbReference type="Gene3D" id="3.20.10.10">
    <property type="entry name" value="D-amino Acid Aminotransferase, subunit A, domain 2"/>
    <property type="match status" value="1"/>
</dbReference>
<comment type="catalytic activity">
    <reaction evidence="12 17">
        <text>L-isoleucine + 2-oxoglutarate = (S)-3-methyl-2-oxopentanoate + L-glutamate</text>
        <dbReference type="Rhea" id="RHEA:24801"/>
        <dbReference type="ChEBI" id="CHEBI:16810"/>
        <dbReference type="ChEBI" id="CHEBI:29985"/>
        <dbReference type="ChEBI" id="CHEBI:35146"/>
        <dbReference type="ChEBI" id="CHEBI:58045"/>
        <dbReference type="EC" id="2.6.1.42"/>
    </reaction>
</comment>
<keyword evidence="9 16" id="KW-0663">Pyridoxal phosphate</keyword>
<evidence type="ECO:0000256" key="2">
    <source>
        <dbReference type="ARBA" id="ARBA00004824"/>
    </source>
</evidence>
<dbReference type="EC" id="2.6.1.42" evidence="17"/>
<keyword evidence="20" id="KW-1185">Reference proteome</keyword>
<dbReference type="PANTHER" id="PTHR11825:SF44">
    <property type="entry name" value="BRANCHED-CHAIN-AMINO-ACID AMINOTRANSFERASE"/>
    <property type="match status" value="1"/>
</dbReference>
<evidence type="ECO:0000256" key="13">
    <source>
        <dbReference type="ARBA" id="ARBA00049229"/>
    </source>
</evidence>
<evidence type="ECO:0000256" key="3">
    <source>
        <dbReference type="ARBA" id="ARBA00004931"/>
    </source>
</evidence>
<evidence type="ECO:0000256" key="16">
    <source>
        <dbReference type="RuleBase" id="RU004516"/>
    </source>
</evidence>
<dbReference type="SUPFAM" id="SSF56752">
    <property type="entry name" value="D-aminoacid aminotransferase-like PLP-dependent enzymes"/>
    <property type="match status" value="1"/>
</dbReference>
<dbReference type="Pfam" id="PF01063">
    <property type="entry name" value="Aminotran_4"/>
    <property type="match status" value="1"/>
</dbReference>
<comment type="catalytic activity">
    <reaction evidence="13 17">
        <text>L-leucine + 2-oxoglutarate = 4-methyl-2-oxopentanoate + L-glutamate</text>
        <dbReference type="Rhea" id="RHEA:18321"/>
        <dbReference type="ChEBI" id="CHEBI:16810"/>
        <dbReference type="ChEBI" id="CHEBI:17865"/>
        <dbReference type="ChEBI" id="CHEBI:29985"/>
        <dbReference type="ChEBI" id="CHEBI:57427"/>
        <dbReference type="EC" id="2.6.1.42"/>
    </reaction>
</comment>
<dbReference type="NCBIfam" id="NF009897">
    <property type="entry name" value="PRK13357.1"/>
    <property type="match status" value="1"/>
</dbReference>
<dbReference type="PATRIC" id="fig|632773.3.peg.1708"/>
<comment type="cofactor">
    <cofactor evidence="1 16">
        <name>pyridoxal 5'-phosphate</name>
        <dbReference type="ChEBI" id="CHEBI:597326"/>
    </cofactor>
</comment>
<proteinExistence type="inferred from homology"/>
<comment type="similarity">
    <text evidence="5 15">Belongs to the class-IV pyridoxal-phosphate-dependent aminotransferase family.</text>
</comment>
<dbReference type="Proteomes" id="UP000094463">
    <property type="component" value="Chromosome"/>
</dbReference>
<evidence type="ECO:0000256" key="15">
    <source>
        <dbReference type="RuleBase" id="RU004106"/>
    </source>
</evidence>
<dbReference type="PIRSF" id="PIRSF006468">
    <property type="entry name" value="BCAT1"/>
    <property type="match status" value="1"/>
</dbReference>
<dbReference type="AlphaFoldDB" id="A0A1D7QVE4"/>
<evidence type="ECO:0000313" key="19">
    <source>
        <dbReference type="EMBL" id="AOM82986.1"/>
    </source>
</evidence>
<dbReference type="InterPro" id="IPR043132">
    <property type="entry name" value="BCAT-like_C"/>
</dbReference>
<dbReference type="InterPro" id="IPR043131">
    <property type="entry name" value="BCAT-like_N"/>
</dbReference>
<accession>A0A1D7QVE4</accession>
<dbReference type="NCBIfam" id="TIGR01123">
    <property type="entry name" value="ilvE_II"/>
    <property type="match status" value="1"/>
</dbReference>
<dbReference type="KEGG" id="bbev:BBEV_1625"/>
<evidence type="ECO:0000256" key="9">
    <source>
        <dbReference type="ARBA" id="ARBA00022898"/>
    </source>
</evidence>
<dbReference type="GO" id="GO:0052656">
    <property type="term" value="F:L-isoleucine-2-oxoglutarate transaminase activity"/>
    <property type="evidence" value="ECO:0007669"/>
    <property type="project" value="RHEA"/>
</dbReference>
<keyword evidence="8 17" id="KW-0808">Transferase</keyword>
<keyword evidence="6 17" id="KW-0032">Aminotransferase</keyword>
<evidence type="ECO:0000256" key="5">
    <source>
        <dbReference type="ARBA" id="ARBA00009320"/>
    </source>
</evidence>
<dbReference type="InterPro" id="IPR033939">
    <property type="entry name" value="BCAT_family"/>
</dbReference>
<comment type="catalytic activity">
    <reaction evidence="11 17">
        <text>L-valine + 2-oxoglutarate = 3-methyl-2-oxobutanoate + L-glutamate</text>
        <dbReference type="Rhea" id="RHEA:24813"/>
        <dbReference type="ChEBI" id="CHEBI:11851"/>
        <dbReference type="ChEBI" id="CHEBI:16810"/>
        <dbReference type="ChEBI" id="CHEBI:29985"/>
        <dbReference type="ChEBI" id="CHEBI:57762"/>
        <dbReference type="EC" id="2.6.1.42"/>
    </reaction>
</comment>
<feature type="modified residue" description="N6-(pyridoxal phosphate)lysine" evidence="14">
    <location>
        <position position="197"/>
    </location>
</feature>
<dbReference type="InterPro" id="IPR036038">
    <property type="entry name" value="Aminotransferase-like"/>
</dbReference>
<evidence type="ECO:0000313" key="20">
    <source>
        <dbReference type="Proteomes" id="UP000094463"/>
    </source>
</evidence>
<dbReference type="EMBL" id="CP012502">
    <property type="protein sequence ID" value="AOM82986.1"/>
    <property type="molecule type" value="Genomic_DNA"/>
</dbReference>
<comment type="pathway">
    <text evidence="2 18">Amino-acid biosynthesis; L-isoleucine biosynthesis; L-isoleucine from 2-oxobutanoate: step 4/4.</text>
</comment>
<dbReference type="PANTHER" id="PTHR11825">
    <property type="entry name" value="SUBGROUP IIII AMINOTRANSFERASE"/>
    <property type="match status" value="1"/>
</dbReference>
<evidence type="ECO:0000256" key="6">
    <source>
        <dbReference type="ARBA" id="ARBA00022576"/>
    </source>
</evidence>
<dbReference type="PROSITE" id="PS00770">
    <property type="entry name" value="AA_TRANSFER_CLASS_4"/>
    <property type="match status" value="1"/>
</dbReference>
<dbReference type="GO" id="GO:0009099">
    <property type="term" value="P:L-valine biosynthetic process"/>
    <property type="evidence" value="ECO:0007669"/>
    <property type="project" value="UniProtKB-UniPathway"/>
</dbReference>
<dbReference type="CDD" id="cd01557">
    <property type="entry name" value="BCAT_beta_family"/>
    <property type="match status" value="1"/>
</dbReference>
<comment type="pathway">
    <text evidence="4 18">Amino-acid biosynthesis; L-leucine biosynthesis; L-leucine from 3-methyl-2-oxobutanoate: step 4/4.</text>
</comment>
<dbReference type="OrthoDB" id="9804984at2"/>
<evidence type="ECO:0000256" key="7">
    <source>
        <dbReference type="ARBA" id="ARBA00022605"/>
    </source>
</evidence>
<dbReference type="GO" id="GO:0052654">
    <property type="term" value="F:L-leucine-2-oxoglutarate transaminase activity"/>
    <property type="evidence" value="ECO:0007669"/>
    <property type="project" value="RHEA"/>
</dbReference>
<evidence type="ECO:0000256" key="4">
    <source>
        <dbReference type="ARBA" id="ARBA00005072"/>
    </source>
</evidence>
<evidence type="ECO:0000256" key="11">
    <source>
        <dbReference type="ARBA" id="ARBA00048212"/>
    </source>
</evidence>